<dbReference type="Gene3D" id="1.20.58.890">
    <property type="match status" value="1"/>
</dbReference>
<gene>
    <name evidence="3" type="ORF">L596_028198</name>
</gene>
<dbReference type="InterPro" id="IPR037689">
    <property type="entry name" value="BAG2"/>
</dbReference>
<reference evidence="3 4" key="1">
    <citation type="journal article" date="2015" name="Genome Biol.">
        <title>Comparative genomics of Steinernema reveals deeply conserved gene regulatory networks.</title>
        <authorList>
            <person name="Dillman A.R."/>
            <person name="Macchietto M."/>
            <person name="Porter C.F."/>
            <person name="Rogers A."/>
            <person name="Williams B."/>
            <person name="Antoshechkin I."/>
            <person name="Lee M.M."/>
            <person name="Goodwin Z."/>
            <person name="Lu X."/>
            <person name="Lewis E.E."/>
            <person name="Goodrich-Blair H."/>
            <person name="Stock S.P."/>
            <person name="Adams B.J."/>
            <person name="Sternberg P.W."/>
            <person name="Mortazavi A."/>
        </authorList>
    </citation>
    <scope>NUCLEOTIDE SEQUENCE [LARGE SCALE GENOMIC DNA]</scope>
    <source>
        <strain evidence="3 4">ALL</strain>
    </source>
</reference>
<evidence type="ECO:0000313" key="3">
    <source>
        <dbReference type="EMBL" id="TKR61031.1"/>
    </source>
</evidence>
<dbReference type="PANTHER" id="PTHR12334:SF6">
    <property type="entry name" value="BAG FAMILY MOLECULAR CHAPERONE REGULATOR 2"/>
    <property type="match status" value="1"/>
</dbReference>
<feature type="compositionally biased region" description="Low complexity" evidence="1">
    <location>
        <begin position="162"/>
        <end position="171"/>
    </location>
</feature>
<evidence type="ECO:0000256" key="1">
    <source>
        <dbReference type="SAM" id="MobiDB-lite"/>
    </source>
</evidence>
<feature type="region of interest" description="Disordered" evidence="1">
    <location>
        <begin position="263"/>
        <end position="379"/>
    </location>
</feature>
<dbReference type="GO" id="GO:0051087">
    <property type="term" value="F:protein-folding chaperone binding"/>
    <property type="evidence" value="ECO:0007669"/>
    <property type="project" value="InterPro"/>
</dbReference>
<accession>A0A4U5LXQ9</accession>
<keyword evidence="4" id="KW-1185">Reference proteome</keyword>
<dbReference type="GO" id="GO:0050821">
    <property type="term" value="P:protein stabilization"/>
    <property type="evidence" value="ECO:0007669"/>
    <property type="project" value="TreeGrafter"/>
</dbReference>
<feature type="compositionally biased region" description="Basic and acidic residues" evidence="1">
    <location>
        <begin position="317"/>
        <end position="327"/>
    </location>
</feature>
<dbReference type="OrthoDB" id="6284251at2759"/>
<dbReference type="PANTHER" id="PTHR12334">
    <property type="entry name" value="BAG FAMILY MOLECULAR CHAPERONE REGULATOR 2"/>
    <property type="match status" value="1"/>
</dbReference>
<organism evidence="3 4">
    <name type="scientific">Steinernema carpocapsae</name>
    <name type="common">Entomopathogenic nematode</name>
    <dbReference type="NCBI Taxonomy" id="34508"/>
    <lineage>
        <taxon>Eukaryota</taxon>
        <taxon>Metazoa</taxon>
        <taxon>Ecdysozoa</taxon>
        <taxon>Nematoda</taxon>
        <taxon>Chromadorea</taxon>
        <taxon>Rhabditida</taxon>
        <taxon>Tylenchina</taxon>
        <taxon>Panagrolaimomorpha</taxon>
        <taxon>Strongyloidoidea</taxon>
        <taxon>Steinernematidae</taxon>
        <taxon>Steinernema</taxon>
    </lineage>
</organism>
<reference evidence="3 4" key="2">
    <citation type="journal article" date="2019" name="G3 (Bethesda)">
        <title>Hybrid Assembly of the Genome of the Entomopathogenic Nematode Steinernema carpocapsae Identifies the X-Chromosome.</title>
        <authorList>
            <person name="Serra L."/>
            <person name="Macchietto M."/>
            <person name="Macias-Munoz A."/>
            <person name="McGill C.J."/>
            <person name="Rodriguez I.M."/>
            <person name="Rodriguez B."/>
            <person name="Murad R."/>
            <person name="Mortazavi A."/>
        </authorList>
    </citation>
    <scope>NUCLEOTIDE SEQUENCE [LARGE SCALE GENOMIC DNA]</scope>
    <source>
        <strain evidence="3 4">ALL</strain>
    </source>
</reference>
<dbReference type="EMBL" id="AZBU02000011">
    <property type="protein sequence ID" value="TKR61031.1"/>
    <property type="molecule type" value="Genomic_DNA"/>
</dbReference>
<dbReference type="GO" id="GO:0000774">
    <property type="term" value="F:adenyl-nucleotide exchange factor activity"/>
    <property type="evidence" value="ECO:0007669"/>
    <property type="project" value="InterPro"/>
</dbReference>
<proteinExistence type="predicted"/>
<comment type="caution">
    <text evidence="3">The sequence shown here is derived from an EMBL/GenBank/DDBJ whole genome shotgun (WGS) entry which is preliminary data.</text>
</comment>
<dbReference type="STRING" id="34508.A0A4U5LXQ9"/>
<protein>
    <recommendedName>
        <fullName evidence="2">BAG domain-containing protein</fullName>
    </recommendedName>
</protein>
<feature type="compositionally biased region" description="Basic and acidic residues" evidence="1">
    <location>
        <begin position="279"/>
        <end position="289"/>
    </location>
</feature>
<dbReference type="AlphaFoldDB" id="A0A4U5LXQ9"/>
<evidence type="ECO:0000259" key="2">
    <source>
        <dbReference type="SMART" id="SM00264"/>
    </source>
</evidence>
<sequence>MLKVFWPDRSVLRVWQPLVVLFIFFFASSLTFSPRSPLRAPALLSAQRTNPFPTLTSNSRTRRCFVIDWRSRRRIYIAVDLGGSPLRGGTLPSIFAFSVQSPEFQQYFDRKGAGLPRTSFADDPFFEQHAFPHRRFGSNPRLSNDFFGDEPSFHQQYFQQPSFSQSLPRRSPTNRQQSHSESQPGNVTIIKTNIPERDENPERPPPLPQQQPNSQSNLPPQPPQSQAIPVQHIRTDRTPVAKSQCGQPEHQQLLRNCRQRLRRRLQPAQFSPRVHRRVRETFEHHERPQQRRKRGPHASGAHRSAAQGNLRRRLQRANREHVGRSGETRGNAEGASRSARAGEGTALGYPQERVPQRGPPPPGPGRPRGYQRHHRSSSEAVHVEVVVNTPRNQEQAQALSAVNNLIEGAVVKMQEDLCNSKETVQRYLNACNPEMPEGPIDQRFQAQVIECTADDQKKIRRKLANIIQQIDRAQRTCQPSF</sequence>
<feature type="domain" description="BAG" evidence="2">
    <location>
        <begin position="398"/>
        <end position="478"/>
    </location>
</feature>
<dbReference type="InterPro" id="IPR003103">
    <property type="entry name" value="BAG_domain"/>
</dbReference>
<dbReference type="Proteomes" id="UP000298663">
    <property type="component" value="Unassembled WGS sequence"/>
</dbReference>
<name>A0A4U5LXQ9_STECR</name>
<dbReference type="SMART" id="SM00264">
    <property type="entry name" value="BAG"/>
    <property type="match status" value="1"/>
</dbReference>
<feature type="region of interest" description="Disordered" evidence="1">
    <location>
        <begin position="162"/>
        <end position="228"/>
    </location>
</feature>
<evidence type="ECO:0000313" key="4">
    <source>
        <dbReference type="Proteomes" id="UP000298663"/>
    </source>
</evidence>
<feature type="compositionally biased region" description="Polar residues" evidence="1">
    <location>
        <begin position="173"/>
        <end position="191"/>
    </location>
</feature>